<dbReference type="PANTHER" id="PTHR30290">
    <property type="entry name" value="PERIPLASMIC BINDING COMPONENT OF ABC TRANSPORTER"/>
    <property type="match status" value="1"/>
</dbReference>
<dbReference type="InterPro" id="IPR000914">
    <property type="entry name" value="SBP_5_dom"/>
</dbReference>
<dbReference type="Proteomes" id="UP001592528">
    <property type="component" value="Unassembled WGS sequence"/>
</dbReference>
<dbReference type="RefSeq" id="WP_198037560.1">
    <property type="nucleotide sequence ID" value="NZ_JBHEZZ010000004.1"/>
</dbReference>
<dbReference type="Gene3D" id="3.40.190.10">
    <property type="entry name" value="Periplasmic binding protein-like II"/>
    <property type="match status" value="1"/>
</dbReference>
<dbReference type="Gene3D" id="3.10.105.10">
    <property type="entry name" value="Dipeptide-binding Protein, Domain 3"/>
    <property type="match status" value="1"/>
</dbReference>
<protein>
    <submittedName>
        <fullName evidence="7">ABC transporter substrate-binding protein</fullName>
    </submittedName>
</protein>
<dbReference type="SUPFAM" id="SSF53850">
    <property type="entry name" value="Periplasmic binding protein-like II"/>
    <property type="match status" value="1"/>
</dbReference>
<comment type="subcellular location">
    <subcellularLocation>
        <location evidence="1">Cell envelope</location>
    </subcellularLocation>
</comment>
<evidence type="ECO:0000256" key="2">
    <source>
        <dbReference type="ARBA" id="ARBA00005695"/>
    </source>
</evidence>
<proteinExistence type="inferred from homology"/>
<dbReference type="PANTHER" id="PTHR30290:SF10">
    <property type="entry name" value="PERIPLASMIC OLIGOPEPTIDE-BINDING PROTEIN-RELATED"/>
    <property type="match status" value="1"/>
</dbReference>
<dbReference type="EMBL" id="JBHEZZ010000004">
    <property type="protein sequence ID" value="MFC1401483.1"/>
    <property type="molecule type" value="Genomic_DNA"/>
</dbReference>
<keyword evidence="8" id="KW-1185">Reference proteome</keyword>
<dbReference type="PIRSF" id="PIRSF002741">
    <property type="entry name" value="MppA"/>
    <property type="match status" value="1"/>
</dbReference>
<evidence type="ECO:0000259" key="6">
    <source>
        <dbReference type="Pfam" id="PF00496"/>
    </source>
</evidence>
<evidence type="ECO:0000256" key="4">
    <source>
        <dbReference type="ARBA" id="ARBA00022729"/>
    </source>
</evidence>
<evidence type="ECO:0000256" key="5">
    <source>
        <dbReference type="SAM" id="SignalP"/>
    </source>
</evidence>
<dbReference type="InterPro" id="IPR039424">
    <property type="entry name" value="SBP_5"/>
</dbReference>
<keyword evidence="4 5" id="KW-0732">Signal</keyword>
<dbReference type="PROSITE" id="PS51257">
    <property type="entry name" value="PROKAR_LIPOPROTEIN"/>
    <property type="match status" value="1"/>
</dbReference>
<comment type="caution">
    <text evidence="7">The sequence shown here is derived from an EMBL/GenBank/DDBJ whole genome shotgun (WGS) entry which is preliminary data.</text>
</comment>
<gene>
    <name evidence="7" type="ORF">ACEZDJ_09300</name>
</gene>
<sequence>MTTTRRQALIAVATAAVLGLAACSSSAKPPTQSGTGSGSAGGRVGGTLTVVTDVSPQTLDPAKAVQNDAWFTELAYEPLIVRHSDGTLVPGLAASWSYTGTGNTTFVLHLRSGVKFSDGSALTAQTVVDDLKYVVASKGQMAPFLAGDTFTATDPLTVTITAGAPNPNFPQLLTQDYVVGGMVSKAGLAAPTGLGTSTAGAGPYMLDAGQSVTGDHYTYVPNPNYYDAKSVSWHKVVIRVVSDVQSVLSTVQTGQADVAQGDPQTQVAAKQAGLTVASSPLLWSGVVLADRDGKLAKPLGDVRVRQALNYGTDRTSIVNALFKGLGEPTNQMTVPDGYGYDAQLNSTYPYDVNKAKELLTAAGYGSGFQLKIVTPDYQQLNILAQALKQQWQKIGVDLQITDDADANKYAAAAFGGAFPAFMTSFGAIPVWMEGPSLFMPTAAFNPLHTADANLTKLYNQEAVSSGAAQAALDQQIEGYLVHQAWFVPVVTTGLPYYARNTVSGISTSATEPLLDLYEVQPAG</sequence>
<feature type="domain" description="Solute-binding protein family 5" evidence="6">
    <location>
        <begin position="87"/>
        <end position="430"/>
    </location>
</feature>
<evidence type="ECO:0000313" key="7">
    <source>
        <dbReference type="EMBL" id="MFC1401483.1"/>
    </source>
</evidence>
<feature type="signal peptide" evidence="5">
    <location>
        <begin position="1"/>
        <end position="27"/>
    </location>
</feature>
<evidence type="ECO:0000256" key="1">
    <source>
        <dbReference type="ARBA" id="ARBA00004196"/>
    </source>
</evidence>
<dbReference type="InterPro" id="IPR030678">
    <property type="entry name" value="Peptide/Ni-bd"/>
</dbReference>
<organism evidence="7 8">
    <name type="scientific">Streptacidiphilus cavernicola</name>
    <dbReference type="NCBI Taxonomy" id="3342716"/>
    <lineage>
        <taxon>Bacteria</taxon>
        <taxon>Bacillati</taxon>
        <taxon>Actinomycetota</taxon>
        <taxon>Actinomycetes</taxon>
        <taxon>Kitasatosporales</taxon>
        <taxon>Streptomycetaceae</taxon>
        <taxon>Streptacidiphilus</taxon>
    </lineage>
</organism>
<reference evidence="7 8" key="1">
    <citation type="submission" date="2024-09" db="EMBL/GenBank/DDBJ databases">
        <authorList>
            <person name="Lee S.D."/>
        </authorList>
    </citation>
    <scope>NUCLEOTIDE SEQUENCE [LARGE SCALE GENOMIC DNA]</scope>
    <source>
        <strain evidence="7 8">N1-5</strain>
    </source>
</reference>
<name>A0ABV6UJ80_9ACTN</name>
<dbReference type="Pfam" id="PF00496">
    <property type="entry name" value="SBP_bac_5"/>
    <property type="match status" value="1"/>
</dbReference>
<accession>A0ABV6UJ80</accession>
<feature type="chain" id="PRO_5046437642" evidence="5">
    <location>
        <begin position="28"/>
        <end position="523"/>
    </location>
</feature>
<evidence type="ECO:0000256" key="3">
    <source>
        <dbReference type="ARBA" id="ARBA00022448"/>
    </source>
</evidence>
<keyword evidence="3" id="KW-0813">Transport</keyword>
<comment type="similarity">
    <text evidence="2">Belongs to the bacterial solute-binding protein 5 family.</text>
</comment>
<evidence type="ECO:0000313" key="8">
    <source>
        <dbReference type="Proteomes" id="UP001592528"/>
    </source>
</evidence>